<proteinExistence type="inferred from homology"/>
<dbReference type="EC" id="2.3.1.9" evidence="8"/>
<dbReference type="PROSITE" id="PS00737">
    <property type="entry name" value="THIOLASE_2"/>
    <property type="match status" value="1"/>
</dbReference>
<evidence type="ECO:0000313" key="8">
    <source>
        <dbReference type="EMBL" id="PCJ39276.1"/>
    </source>
</evidence>
<evidence type="ECO:0000256" key="4">
    <source>
        <dbReference type="PIRSR" id="PIRSR000429-1"/>
    </source>
</evidence>
<dbReference type="Pfam" id="PF02803">
    <property type="entry name" value="Thiolase_C"/>
    <property type="match status" value="1"/>
</dbReference>
<feature type="active site" description="Acyl-thioester intermediate" evidence="4">
    <location>
        <position position="89"/>
    </location>
</feature>
<organism evidence="8 9">
    <name type="scientific">SAR86 cluster bacterium</name>
    <dbReference type="NCBI Taxonomy" id="2030880"/>
    <lineage>
        <taxon>Bacteria</taxon>
        <taxon>Pseudomonadati</taxon>
        <taxon>Pseudomonadota</taxon>
        <taxon>Gammaproteobacteria</taxon>
        <taxon>SAR86 cluster</taxon>
    </lineage>
</organism>
<dbReference type="NCBIfam" id="NF006030">
    <property type="entry name" value="PRK08170.1"/>
    <property type="match status" value="1"/>
</dbReference>
<feature type="active site" description="Proton acceptor" evidence="4">
    <location>
        <position position="382"/>
    </location>
</feature>
<accession>A0A2A5C7B8</accession>
<dbReference type="InterPro" id="IPR002155">
    <property type="entry name" value="Thiolase"/>
</dbReference>
<dbReference type="InterPro" id="IPR016039">
    <property type="entry name" value="Thiolase-like"/>
</dbReference>
<dbReference type="InterPro" id="IPR020617">
    <property type="entry name" value="Thiolase_C"/>
</dbReference>
<evidence type="ECO:0000256" key="1">
    <source>
        <dbReference type="ARBA" id="ARBA00010982"/>
    </source>
</evidence>
<name>A0A2A5C7B8_9GAMM</name>
<feature type="active site" description="Proton acceptor" evidence="4">
    <location>
        <position position="412"/>
    </location>
</feature>
<evidence type="ECO:0000256" key="3">
    <source>
        <dbReference type="ARBA" id="ARBA00023315"/>
    </source>
</evidence>
<dbReference type="GO" id="GO:0003985">
    <property type="term" value="F:acetyl-CoA C-acetyltransferase activity"/>
    <property type="evidence" value="ECO:0007669"/>
    <property type="project" value="UniProtKB-EC"/>
</dbReference>
<dbReference type="CDD" id="cd00751">
    <property type="entry name" value="thiolase"/>
    <property type="match status" value="1"/>
</dbReference>
<dbReference type="InterPro" id="IPR020613">
    <property type="entry name" value="Thiolase_CS"/>
</dbReference>
<evidence type="ECO:0000256" key="5">
    <source>
        <dbReference type="RuleBase" id="RU003557"/>
    </source>
</evidence>
<gene>
    <name evidence="8" type="ORF">COA71_14235</name>
</gene>
<dbReference type="EMBL" id="NVWI01000016">
    <property type="protein sequence ID" value="PCJ39276.1"/>
    <property type="molecule type" value="Genomic_DNA"/>
</dbReference>
<dbReference type="NCBIfam" id="TIGR01930">
    <property type="entry name" value="AcCoA-C-Actrans"/>
    <property type="match status" value="1"/>
</dbReference>
<comment type="similarity">
    <text evidence="1 5">Belongs to the thiolase-like superfamily. Thiolase family.</text>
</comment>
<keyword evidence="2 5" id="KW-0808">Transferase</keyword>
<reference evidence="9" key="1">
    <citation type="submission" date="2017-08" db="EMBL/GenBank/DDBJ databases">
        <title>A dynamic microbial community with high functional redundancy inhabits the cold, oxic subseafloor aquifer.</title>
        <authorList>
            <person name="Tully B.J."/>
            <person name="Wheat C.G."/>
            <person name="Glazer B.T."/>
            <person name="Huber J.A."/>
        </authorList>
    </citation>
    <scope>NUCLEOTIDE SEQUENCE [LARGE SCALE GENOMIC DNA]</scope>
</reference>
<comment type="caution">
    <text evidence="8">The sequence shown here is derived from an EMBL/GenBank/DDBJ whole genome shotgun (WGS) entry which is preliminary data.</text>
</comment>
<protein>
    <submittedName>
        <fullName evidence="8">Acetyl-CoA C-acyltransferase</fullName>
        <ecNumber evidence="8">2.3.1.9</ecNumber>
    </submittedName>
</protein>
<dbReference type="PANTHER" id="PTHR18919">
    <property type="entry name" value="ACETYL-COA C-ACYLTRANSFERASE"/>
    <property type="match status" value="1"/>
</dbReference>
<dbReference type="AlphaFoldDB" id="A0A2A5C7B8"/>
<dbReference type="PROSITE" id="PS00099">
    <property type="entry name" value="THIOLASE_3"/>
    <property type="match status" value="1"/>
</dbReference>
<keyword evidence="3 5" id="KW-0012">Acyltransferase</keyword>
<feature type="domain" description="Thiolase C-terminal" evidence="7">
    <location>
        <begin position="287"/>
        <end position="424"/>
    </location>
</feature>
<dbReference type="SUPFAM" id="SSF53901">
    <property type="entry name" value="Thiolase-like"/>
    <property type="match status" value="2"/>
</dbReference>
<dbReference type="PANTHER" id="PTHR18919:SF151">
    <property type="entry name" value="BLR2427 PROTEIN"/>
    <property type="match status" value="1"/>
</dbReference>
<sequence length="428" mass="45624">MSREVYIIDGARTPFLKARGVPGKFSAAELAIKAAQPLLLRQPFSATQFDEVILGCVMPAANEANIARVVSLRLDCGDAVPAWTVQRNCGSGMQALDTAAQRIASGASDLILAGGVEAMSRAPLLFSDPMVHWFSRLNLAKTPMQKIAVLSKFRPAFFKPVISLLVGLTDPVVGLSMGKTAEILAQRFNISRESMDEFAVRSHLRLAQAQQSNSLSEVEVIYDQNGRAYEHDDGVRPDSSVAALSKLNAVFDRPHGKVTAGNSAQVSDGAACLILASAEACEKYKLHPQGKIVDCCWQGLSPSQMGLGPAYAIAELLKRQALNLKDIDQWEINEAFAAQVQACLAALQDEEFCQQELAWSSSVGVIDEARLNVDGGGVSLGHPVGASGARIVLHLLKTLQANKRKTGIASLCIGGGQGGAMLVENCDV</sequence>
<dbReference type="Proteomes" id="UP000228987">
    <property type="component" value="Unassembled WGS sequence"/>
</dbReference>
<evidence type="ECO:0000256" key="2">
    <source>
        <dbReference type="ARBA" id="ARBA00022679"/>
    </source>
</evidence>
<dbReference type="InterPro" id="IPR020616">
    <property type="entry name" value="Thiolase_N"/>
</dbReference>
<evidence type="ECO:0000259" key="6">
    <source>
        <dbReference type="Pfam" id="PF00108"/>
    </source>
</evidence>
<evidence type="ECO:0000313" key="9">
    <source>
        <dbReference type="Proteomes" id="UP000228987"/>
    </source>
</evidence>
<dbReference type="PIRSF" id="PIRSF000429">
    <property type="entry name" value="Ac-CoA_Ac_transf"/>
    <property type="match status" value="1"/>
</dbReference>
<dbReference type="Gene3D" id="3.40.47.10">
    <property type="match status" value="1"/>
</dbReference>
<dbReference type="Pfam" id="PF00108">
    <property type="entry name" value="Thiolase_N"/>
    <property type="match status" value="1"/>
</dbReference>
<feature type="domain" description="Thiolase N-terminal" evidence="6">
    <location>
        <begin position="5"/>
        <end position="278"/>
    </location>
</feature>
<dbReference type="InterPro" id="IPR020610">
    <property type="entry name" value="Thiolase_AS"/>
</dbReference>
<evidence type="ECO:0000259" key="7">
    <source>
        <dbReference type="Pfam" id="PF02803"/>
    </source>
</evidence>